<feature type="domain" description="OmpR/PhoB-type" evidence="4">
    <location>
        <begin position="2"/>
        <end position="95"/>
    </location>
</feature>
<dbReference type="AlphaFoldDB" id="A0A923MEQ3"/>
<dbReference type="GO" id="GO:0003677">
    <property type="term" value="F:DNA binding"/>
    <property type="evidence" value="ECO:0007669"/>
    <property type="project" value="UniProtKB-UniRule"/>
</dbReference>
<proteinExistence type="predicted"/>
<dbReference type="SMART" id="SM00862">
    <property type="entry name" value="Trans_reg_C"/>
    <property type="match status" value="1"/>
</dbReference>
<dbReference type="InterPro" id="IPR019734">
    <property type="entry name" value="TPR_rpt"/>
</dbReference>
<keyword evidence="6" id="KW-1185">Reference proteome</keyword>
<dbReference type="Proteomes" id="UP000596827">
    <property type="component" value="Unassembled WGS sequence"/>
</dbReference>
<comment type="caution">
    <text evidence="5">The sequence shown here is derived from an EMBL/GenBank/DDBJ whole genome shotgun (WGS) entry which is preliminary data.</text>
</comment>
<dbReference type="PANTHER" id="PTHR12558">
    <property type="entry name" value="CELL DIVISION CYCLE 16,23,27"/>
    <property type="match status" value="1"/>
</dbReference>
<keyword evidence="1 3" id="KW-0238">DNA-binding</keyword>
<feature type="DNA-binding region" description="OmpR/PhoB-type" evidence="3">
    <location>
        <begin position="2"/>
        <end position="95"/>
    </location>
</feature>
<dbReference type="PROSITE" id="PS50005">
    <property type="entry name" value="TPR"/>
    <property type="match status" value="1"/>
</dbReference>
<reference evidence="5" key="1">
    <citation type="submission" date="2020-08" db="EMBL/GenBank/DDBJ databases">
        <title>Ramlibacter sp. GTP1 16S ribosomal RNA gene genome sequencing and assembly.</title>
        <authorList>
            <person name="Kang M."/>
        </authorList>
    </citation>
    <scope>NUCLEOTIDE SEQUENCE</scope>
    <source>
        <strain evidence="5">GTP1</strain>
    </source>
</reference>
<dbReference type="InterPro" id="IPR036388">
    <property type="entry name" value="WH-like_DNA-bd_sf"/>
</dbReference>
<dbReference type="EMBL" id="JACORU010000014">
    <property type="protein sequence ID" value="MBC5768084.1"/>
    <property type="molecule type" value="Genomic_DNA"/>
</dbReference>
<keyword evidence="2" id="KW-0802">TPR repeat</keyword>
<evidence type="ECO:0000259" key="4">
    <source>
        <dbReference type="PROSITE" id="PS51755"/>
    </source>
</evidence>
<sequence length="502" mass="55115">MERNYRFGEFELRPHQRQLFRGAEAVPLGGRAFDLLQCLVERHERVVTKAELMDRVWPGTVVEENNLTVQVSALRKLLGAAAVATISGQGYRFTLPLQDGPAAAAAPAPMAAEDKPTVAVLRLDVLDADPRLRLVADGLAEDLVALLARRPGLLVISRASSFLYRPGASLPEVAQQLGARYLVEGSLRGDTLLKVTARLIDGSTGVVLWDGRFEAARDDDAADLQEGIARRVLMELEPELDRAELAAIRRRRPDNLDAWAHYRSGVAAIAQGGWNEEPMALARAETRKAVEIDEEFALARSLHALFTAIACNVALIDATDEVTRQTIDWAELAVAHDPGSPEVLGYSGCTMCDLGERERGMDLLQRALELDPSNVQAHVAYGASLCVLGETDEGLARMRHAMRISPRDRRLGFWSWLVGGFLLRSGQLEEALQEARAASRRDPQLYLTRVLEATLLAAMGKGDDARAALSLARRLRPRLTLDEVARSHGKRAAQALRPLWSD</sequence>
<name>A0A923MEQ3_9BURK</name>
<dbReference type="PROSITE" id="PS51755">
    <property type="entry name" value="OMPR_PHOB"/>
    <property type="match status" value="1"/>
</dbReference>
<evidence type="ECO:0000313" key="6">
    <source>
        <dbReference type="Proteomes" id="UP000596827"/>
    </source>
</evidence>
<evidence type="ECO:0000313" key="5">
    <source>
        <dbReference type="EMBL" id="MBC5768084.1"/>
    </source>
</evidence>
<dbReference type="InterPro" id="IPR011990">
    <property type="entry name" value="TPR-like_helical_dom_sf"/>
</dbReference>
<dbReference type="InterPro" id="IPR016032">
    <property type="entry name" value="Sig_transdc_resp-reg_C-effctor"/>
</dbReference>
<dbReference type="Gene3D" id="1.25.40.10">
    <property type="entry name" value="Tetratricopeptide repeat domain"/>
    <property type="match status" value="1"/>
</dbReference>
<dbReference type="CDD" id="cd00383">
    <property type="entry name" value="trans_reg_C"/>
    <property type="match status" value="1"/>
</dbReference>
<organism evidence="5 6">
    <name type="scientific">Ramlibacter albus</name>
    <dbReference type="NCBI Taxonomy" id="2079448"/>
    <lineage>
        <taxon>Bacteria</taxon>
        <taxon>Pseudomonadati</taxon>
        <taxon>Pseudomonadota</taxon>
        <taxon>Betaproteobacteria</taxon>
        <taxon>Burkholderiales</taxon>
        <taxon>Comamonadaceae</taxon>
        <taxon>Ramlibacter</taxon>
    </lineage>
</organism>
<dbReference type="Pfam" id="PF00486">
    <property type="entry name" value="Trans_reg_C"/>
    <property type="match status" value="1"/>
</dbReference>
<evidence type="ECO:0000256" key="2">
    <source>
        <dbReference type="PROSITE-ProRule" id="PRU00339"/>
    </source>
</evidence>
<dbReference type="SUPFAM" id="SSF48452">
    <property type="entry name" value="TPR-like"/>
    <property type="match status" value="1"/>
</dbReference>
<dbReference type="RefSeq" id="WP_187084567.1">
    <property type="nucleotide sequence ID" value="NZ_JACORU010000014.1"/>
</dbReference>
<dbReference type="InterPro" id="IPR001867">
    <property type="entry name" value="OmpR/PhoB-type_DNA-bd"/>
</dbReference>
<dbReference type="GO" id="GO:0000160">
    <property type="term" value="P:phosphorelay signal transduction system"/>
    <property type="evidence" value="ECO:0007669"/>
    <property type="project" value="InterPro"/>
</dbReference>
<dbReference type="SUPFAM" id="SSF46894">
    <property type="entry name" value="C-terminal effector domain of the bipartite response regulators"/>
    <property type="match status" value="1"/>
</dbReference>
<dbReference type="PANTHER" id="PTHR12558:SF33">
    <property type="entry name" value="BLL7664 PROTEIN"/>
    <property type="match status" value="1"/>
</dbReference>
<accession>A0A923MEQ3</accession>
<evidence type="ECO:0000256" key="1">
    <source>
        <dbReference type="ARBA" id="ARBA00023125"/>
    </source>
</evidence>
<dbReference type="GO" id="GO:0006355">
    <property type="term" value="P:regulation of DNA-templated transcription"/>
    <property type="evidence" value="ECO:0007669"/>
    <property type="project" value="InterPro"/>
</dbReference>
<protein>
    <submittedName>
        <fullName evidence="5">Winged helix-turn-helix domain-containing protein</fullName>
    </submittedName>
</protein>
<feature type="repeat" description="TPR" evidence="2">
    <location>
        <begin position="341"/>
        <end position="374"/>
    </location>
</feature>
<gene>
    <name evidence="5" type="ORF">H8R02_26710</name>
</gene>
<dbReference type="Gene3D" id="1.10.10.10">
    <property type="entry name" value="Winged helix-like DNA-binding domain superfamily/Winged helix DNA-binding domain"/>
    <property type="match status" value="1"/>
</dbReference>
<evidence type="ECO:0000256" key="3">
    <source>
        <dbReference type="PROSITE-ProRule" id="PRU01091"/>
    </source>
</evidence>